<dbReference type="EMBL" id="CH464491">
    <property type="protein sequence ID" value="EAN80478.1"/>
    <property type="molecule type" value="Genomic_DNA"/>
</dbReference>
<reference evidence="1 2" key="1">
    <citation type="journal article" date="2005" name="Science">
        <title>Comparative genomics of trypanosomatid parasitic protozoa.</title>
        <authorList>
            <person name="El-Sayed N.M."/>
            <person name="Myler P.J."/>
            <person name="Blandin G."/>
            <person name="Berriman M."/>
            <person name="Crabtree J."/>
            <person name="Aggarwal G."/>
            <person name="Caler E."/>
            <person name="Renauld H."/>
            <person name="Worthey E.A."/>
            <person name="Hertz-Fowler C."/>
            <person name="Ghedin E."/>
            <person name="Peacock C."/>
            <person name="Bartholomeu D.C."/>
            <person name="Haas B.J."/>
            <person name="Tran A.N."/>
            <person name="Wortman J.R."/>
            <person name="Alsmark U.C."/>
            <person name="Angiuoli S."/>
            <person name="Anupama A."/>
            <person name="Badger J."/>
            <person name="Bringaud F."/>
            <person name="Cadag E."/>
            <person name="Carlton J.M."/>
            <person name="Cerqueira G.C."/>
            <person name="Creasy T."/>
            <person name="Delcher A.L."/>
            <person name="Djikeng A."/>
            <person name="Embley T.M."/>
            <person name="Hauser C."/>
            <person name="Ivens A.C."/>
            <person name="Kummerfeld S.K."/>
            <person name="Pereira-Leal J.B."/>
            <person name="Nilsson D."/>
            <person name="Peterson J."/>
            <person name="Salzberg S.L."/>
            <person name="Shallom J."/>
            <person name="Silva J.C."/>
            <person name="Sundaram J."/>
            <person name="Westenberger S."/>
            <person name="White O."/>
            <person name="Melville S.E."/>
            <person name="Donelson J.E."/>
            <person name="Andersson B."/>
            <person name="Stuart K.D."/>
            <person name="Hall N."/>
        </authorList>
    </citation>
    <scope>NUCLEOTIDE SEQUENCE [LARGE SCALE GENOMIC DNA]</scope>
    <source>
        <strain evidence="1 2">927/4 GUTat10.1</strain>
    </source>
</reference>
<name>Q381Q3_TRYB2</name>
<evidence type="ECO:0000313" key="1">
    <source>
        <dbReference type="EMBL" id="EAN80478.1"/>
    </source>
</evidence>
<organism evidence="1 2">
    <name type="scientific">Trypanosoma brucei brucei (strain 927/4 GUTat10.1)</name>
    <dbReference type="NCBI Taxonomy" id="185431"/>
    <lineage>
        <taxon>Eukaryota</taxon>
        <taxon>Discoba</taxon>
        <taxon>Euglenozoa</taxon>
        <taxon>Kinetoplastea</taxon>
        <taxon>Metakinetoplastina</taxon>
        <taxon>Trypanosomatida</taxon>
        <taxon>Trypanosomatidae</taxon>
        <taxon>Trypanosoma</taxon>
    </lineage>
</organism>
<evidence type="ECO:0000313" key="2">
    <source>
        <dbReference type="Proteomes" id="UP000008524"/>
    </source>
</evidence>
<dbReference type="eggNOG" id="ENOG502S0JQ">
    <property type="taxonomic scope" value="Eukaryota"/>
</dbReference>
<accession>Q381Q3</accession>
<gene>
    <name evidence="1" type="ORF">Tb11.v4.0008</name>
</gene>
<dbReference type="PaxDb" id="5691-EAN80478"/>
<dbReference type="KEGG" id="tbr:Tb11.v4.0008"/>
<keyword evidence="2" id="KW-1185">Reference proteome</keyword>
<dbReference type="GeneID" id="3664422"/>
<reference evidence="1 2" key="2">
    <citation type="journal article" date="2005" name="Science">
        <title>The genome of the African trypanosome Trypanosoma brucei.</title>
        <authorList>
            <person name="Berriman M."/>
            <person name="Ghedin E."/>
            <person name="Hertz-Fowler C."/>
            <person name="Blandin G."/>
            <person name="Renauld H."/>
            <person name="Bartholomeu D.C."/>
            <person name="Lennard N.J."/>
            <person name="Caler E."/>
            <person name="Hamlin N.E."/>
            <person name="Haas B."/>
            <person name="Bohme U."/>
            <person name="Hannick L."/>
            <person name="Aslett M.A."/>
            <person name="Shallom J."/>
            <person name="Marcello L."/>
            <person name="Hou L."/>
            <person name="Wickstead B."/>
            <person name="Alsmark U.C."/>
            <person name="Arrowsmith C."/>
            <person name="Atkin R.J."/>
            <person name="Barron A.J."/>
            <person name="Bringaud F."/>
            <person name="Brooks K."/>
            <person name="Carrington M."/>
            <person name="Cherevach I."/>
            <person name="Chillingworth T.J."/>
            <person name="Churcher C."/>
            <person name="Clark L.N."/>
            <person name="Corton C.H."/>
            <person name="Cronin A."/>
            <person name="Davies R.M."/>
            <person name="Doggett J."/>
            <person name="Djikeng A."/>
            <person name="Feldblyum T."/>
            <person name="Field M.C."/>
            <person name="Fraser A."/>
            <person name="Goodhead I."/>
            <person name="Hance Z."/>
            <person name="Harper D."/>
            <person name="Harris B.R."/>
            <person name="Hauser H."/>
            <person name="Hostetler J."/>
            <person name="Ivens A."/>
            <person name="Jagels K."/>
            <person name="Johnson D."/>
            <person name="Johnson J."/>
            <person name="Jones K."/>
            <person name="Kerhornou A.X."/>
            <person name="Koo H."/>
            <person name="Larke N."/>
            <person name="Landfear S."/>
            <person name="Larkin C."/>
            <person name="Leech V."/>
            <person name="Line A."/>
            <person name="Lord A."/>
            <person name="Macleod A."/>
            <person name="Mooney P.J."/>
            <person name="Moule S."/>
            <person name="Martin D.M."/>
            <person name="Morgan G.W."/>
            <person name="Mungall K."/>
            <person name="Norbertczak H."/>
            <person name="Ormond D."/>
            <person name="Pai G."/>
            <person name="Peacock C.S."/>
            <person name="Peterson J."/>
            <person name="Quail M.A."/>
            <person name="Rabbinowitsch E."/>
            <person name="Rajandream M.A."/>
            <person name="Reitter C."/>
            <person name="Salzberg S.L."/>
            <person name="Sanders M."/>
            <person name="Schobel S."/>
            <person name="Sharp S."/>
            <person name="Simmonds M."/>
            <person name="Simpson A.J."/>
            <person name="Tallon L."/>
            <person name="Turner C.M."/>
            <person name="Tait A."/>
            <person name="Tivey A.R."/>
            <person name="Van Aken S."/>
            <person name="Walker D."/>
            <person name="Wanless D."/>
            <person name="Wang S."/>
            <person name="White B."/>
            <person name="White O."/>
            <person name="Whitehead S."/>
            <person name="Woodward J."/>
            <person name="Wortman J."/>
            <person name="Adams M.D."/>
            <person name="Embley T.M."/>
            <person name="Gull K."/>
            <person name="Ullu E."/>
            <person name="Barry J.D."/>
            <person name="Fairlamb A.H."/>
            <person name="Opperdoes F."/>
            <person name="Barrell B.G."/>
            <person name="Donelson J.E."/>
            <person name="Hall N."/>
            <person name="Fraser C.M."/>
            <person name="Melville S.E."/>
            <person name="El-Sayed N.M."/>
        </authorList>
    </citation>
    <scope>NUCLEOTIDE SEQUENCE [LARGE SCALE GENOMIC DNA]</scope>
    <source>
        <strain evidence="1 2">927/4 GUTat10.1</strain>
    </source>
</reference>
<proteinExistence type="predicted"/>
<dbReference type="Proteomes" id="UP000008524">
    <property type="component" value="Chromosome 11"/>
</dbReference>
<dbReference type="RefSeq" id="XP_829590.1">
    <property type="nucleotide sequence ID" value="XM_824497.1"/>
</dbReference>
<protein>
    <submittedName>
        <fullName evidence="1">Uncharacterized protein</fullName>
    </submittedName>
</protein>
<dbReference type="OrthoDB" id="272225at2759"/>
<dbReference type="AlphaFoldDB" id="Q381Q3"/>
<sequence length="690" mass="76620">MQVAFFLFFFAATARPPLSKLEKLVSCLLRYSRHPTIKSFDDKHSNPLLGNGYTLHFLFMLYLFSEDIFMIASSPASESERVTSGVAPPYVTISTELVQLRSFADVRKTMMSFSGAVEGGQAESGQDNGVISPSISRQFHGNASRSPSVLCVWDVDDTFVTSGREGSRQHVLFETDNLLHTFGSCPARHLLLTRGSVDDLFVPGPRGGKLQRFTSFFTGDAKFHGDTPGGVKAKKGRVDGSCCSRPLVVTSVKKSPLDGSDVPIIRIATAHAPRKVSMGIEALFTATEQYTMEEDESCVRWLAFRPSLWGISLSSLSSLVVPSPHTAFLDGAIFRKMDIVRSLAMSGLWDVVFFVDNNLSELGVVRPGLGIGDYHRFKAAGELRKFFLSDFLLLRASSALADRSHRRHTPKLKVSGTCSPGSGALSCGELGSDNTFSQGNFIEVHREPGISGEESPGVSSGFGSAVEGYPKEDEQVVKIIVGHFHMEAEKFNMYRRLVPPAFQHEVHFSYHPAFSSGAVCRDEQIARLLEDFRDYEREILQGEEKFGFFGRPVPGWEPSIGLVRCLRPEYRKQLASLRDQYVPICRDINRIMLVKVPQLPVDERDHVMKRESATLYKRLVRQQLVVDPFLIERVALILFYISTVNHRILPSTLLELKKEIQALMNGMVPASGVLKKKCLSVLVLNPKGNS</sequence>
<dbReference type="InParanoid" id="Q381Q3"/>